<reference evidence="2" key="1">
    <citation type="submission" date="2020-06" db="EMBL/GenBank/DDBJ databases">
        <authorList>
            <person name="Li T."/>
            <person name="Hu X."/>
            <person name="Zhang T."/>
            <person name="Song X."/>
            <person name="Zhang H."/>
            <person name="Dai N."/>
            <person name="Sheng W."/>
            <person name="Hou X."/>
            <person name="Wei L."/>
        </authorList>
    </citation>
    <scope>NUCLEOTIDE SEQUENCE</scope>
    <source>
        <strain evidence="2">G01</strain>
        <tissue evidence="2">Leaf</tissue>
    </source>
</reference>
<feature type="domain" description="DUF641" evidence="1">
    <location>
        <begin position="63"/>
        <end position="175"/>
    </location>
</feature>
<gene>
    <name evidence="2" type="ORF">Sangu_2432000</name>
</gene>
<dbReference type="PANTHER" id="PTHR31161">
    <property type="entry name" value="PROTEIN GRAVITROPIC IN THE LIGHT 1"/>
    <property type="match status" value="1"/>
</dbReference>
<dbReference type="InterPro" id="IPR040225">
    <property type="entry name" value="GIL1-like"/>
</dbReference>
<evidence type="ECO:0000259" key="1">
    <source>
        <dbReference type="Pfam" id="PF04859"/>
    </source>
</evidence>
<dbReference type="EMBL" id="JACGWK010000016">
    <property type="protein sequence ID" value="KAL0311373.1"/>
    <property type="molecule type" value="Genomic_DNA"/>
</dbReference>
<dbReference type="Pfam" id="PF04859">
    <property type="entry name" value="DUF641"/>
    <property type="match status" value="1"/>
</dbReference>
<dbReference type="GO" id="GO:0009959">
    <property type="term" value="P:negative gravitropism"/>
    <property type="evidence" value="ECO:0007669"/>
    <property type="project" value="InterPro"/>
</dbReference>
<proteinExistence type="predicted"/>
<dbReference type="AlphaFoldDB" id="A0AAW2KXQ3"/>
<accession>A0AAW2KXQ3</accession>
<sequence length="178" mass="20057">MESVKTPRKSRLARTFAKVLHVRAVTGVLSPDDGIQKRKSHEKTKNSTKFCSFDDEDEDFLDRAVKEAFMAKLFASVSAIKAAYAQLQFAQSPYDPDGIQSADQIVVSELKNLSELKQSYLKKKLDETSPETTLLLAEIQEQKSLLKTYEITGKKLDSELKLKDSEITFLKEKLGGHQ</sequence>
<dbReference type="GO" id="GO:0009639">
    <property type="term" value="P:response to red or far red light"/>
    <property type="evidence" value="ECO:0007669"/>
    <property type="project" value="InterPro"/>
</dbReference>
<organism evidence="2">
    <name type="scientific">Sesamum angustifolium</name>
    <dbReference type="NCBI Taxonomy" id="2727405"/>
    <lineage>
        <taxon>Eukaryota</taxon>
        <taxon>Viridiplantae</taxon>
        <taxon>Streptophyta</taxon>
        <taxon>Embryophyta</taxon>
        <taxon>Tracheophyta</taxon>
        <taxon>Spermatophyta</taxon>
        <taxon>Magnoliopsida</taxon>
        <taxon>eudicotyledons</taxon>
        <taxon>Gunneridae</taxon>
        <taxon>Pentapetalae</taxon>
        <taxon>asterids</taxon>
        <taxon>lamiids</taxon>
        <taxon>Lamiales</taxon>
        <taxon>Pedaliaceae</taxon>
        <taxon>Sesamum</taxon>
    </lineage>
</organism>
<name>A0AAW2KXQ3_9LAMI</name>
<evidence type="ECO:0000313" key="2">
    <source>
        <dbReference type="EMBL" id="KAL0311373.1"/>
    </source>
</evidence>
<dbReference type="InterPro" id="IPR006943">
    <property type="entry name" value="DUF641_pln"/>
</dbReference>
<comment type="caution">
    <text evidence="2">The sequence shown here is derived from an EMBL/GenBank/DDBJ whole genome shotgun (WGS) entry which is preliminary data.</text>
</comment>
<reference evidence="2" key="2">
    <citation type="journal article" date="2024" name="Plant">
        <title>Genomic evolution and insights into agronomic trait innovations of Sesamum species.</title>
        <authorList>
            <person name="Miao H."/>
            <person name="Wang L."/>
            <person name="Qu L."/>
            <person name="Liu H."/>
            <person name="Sun Y."/>
            <person name="Le M."/>
            <person name="Wang Q."/>
            <person name="Wei S."/>
            <person name="Zheng Y."/>
            <person name="Lin W."/>
            <person name="Duan Y."/>
            <person name="Cao H."/>
            <person name="Xiong S."/>
            <person name="Wang X."/>
            <person name="Wei L."/>
            <person name="Li C."/>
            <person name="Ma Q."/>
            <person name="Ju M."/>
            <person name="Zhao R."/>
            <person name="Li G."/>
            <person name="Mu C."/>
            <person name="Tian Q."/>
            <person name="Mei H."/>
            <person name="Zhang T."/>
            <person name="Gao T."/>
            <person name="Zhang H."/>
        </authorList>
    </citation>
    <scope>NUCLEOTIDE SEQUENCE</scope>
    <source>
        <strain evidence="2">G01</strain>
    </source>
</reference>
<protein>
    <submittedName>
        <fullName evidence="2">Protein GRAVITROPIC IN THE LIGHT 1</fullName>
    </submittedName>
</protein>